<comment type="caution">
    <text evidence="7">The sequence shown here is derived from an EMBL/GenBank/DDBJ whole genome shotgun (WGS) entry which is preliminary data.</text>
</comment>
<keyword evidence="3 6" id="KW-0812">Transmembrane</keyword>
<dbReference type="Proteomes" id="UP001266357">
    <property type="component" value="Unassembled WGS sequence"/>
</dbReference>
<dbReference type="PANTHER" id="PTHR30250:SF11">
    <property type="entry name" value="O-ANTIGEN TRANSPORTER-RELATED"/>
    <property type="match status" value="1"/>
</dbReference>
<keyword evidence="5 6" id="KW-0472">Membrane</keyword>
<feature type="transmembrane region" description="Helical" evidence="6">
    <location>
        <begin position="418"/>
        <end position="436"/>
    </location>
</feature>
<evidence type="ECO:0000256" key="1">
    <source>
        <dbReference type="ARBA" id="ARBA00004651"/>
    </source>
</evidence>
<comment type="subcellular location">
    <subcellularLocation>
        <location evidence="1">Cell membrane</location>
        <topology evidence="1">Multi-pass membrane protein</topology>
    </subcellularLocation>
</comment>
<feature type="transmembrane region" description="Helical" evidence="6">
    <location>
        <begin position="39"/>
        <end position="62"/>
    </location>
</feature>
<dbReference type="PANTHER" id="PTHR30250">
    <property type="entry name" value="PST FAMILY PREDICTED COLANIC ACID TRANSPORTER"/>
    <property type="match status" value="1"/>
</dbReference>
<evidence type="ECO:0000256" key="4">
    <source>
        <dbReference type="ARBA" id="ARBA00022989"/>
    </source>
</evidence>
<feature type="transmembrane region" description="Helical" evidence="6">
    <location>
        <begin position="174"/>
        <end position="192"/>
    </location>
</feature>
<keyword evidence="8" id="KW-1185">Reference proteome</keyword>
<feature type="transmembrane region" description="Helical" evidence="6">
    <location>
        <begin position="213"/>
        <end position="231"/>
    </location>
</feature>
<dbReference type="RefSeq" id="WP_311580731.1">
    <property type="nucleotide sequence ID" value="NZ_JAVRIF010000004.1"/>
</dbReference>
<dbReference type="InterPro" id="IPR050833">
    <property type="entry name" value="Poly_Biosynth_Transport"/>
</dbReference>
<gene>
    <name evidence="7" type="ORF">RM573_09380</name>
</gene>
<feature type="transmembrane region" description="Helical" evidence="6">
    <location>
        <begin position="12"/>
        <end position="33"/>
    </location>
</feature>
<proteinExistence type="predicted"/>
<dbReference type="InterPro" id="IPR002797">
    <property type="entry name" value="Polysacc_synth"/>
</dbReference>
<feature type="transmembrane region" description="Helical" evidence="6">
    <location>
        <begin position="145"/>
        <end position="168"/>
    </location>
</feature>
<evidence type="ECO:0000313" key="7">
    <source>
        <dbReference type="EMBL" id="MDT0603805.1"/>
    </source>
</evidence>
<sequence length="499" mass="55690">MRTSLQAAMAAINLYSEYFLGLIVSLTIARNLSTEDYGLYSSIIWIAGLITLAINSGLAINVTKFVAEFTKKDNGELPGILAYFWRIQHIRIAIVVVLAITILGFQYGQTKMELWLLVILFLCAVVKADYMFRMAIFKGIKKYDVLAKTSLITNPFNIVAVLTCALFSPKLEYFVLIYCGTCLMYGASARLFNKNLPKSSWQNNTVKQHKDRIIAQMLSATGIVFLSALIFKQSQVVFLEHNNLLSEAGFFNIAFLLSTAAITLIPGIYQEILLPKITDAVQNNDVNAQVAQAEKYLMALSLLVVAPMIFYADVIIEILYGQRYQGAVLPLQVMIVLKTILTLNQGANLTLISYDKQVGMLKIKAFLFLCALIISLISVPLWGLKGALLTYGTLTLLSLVLYSHLAKQCGYKMISIRIMYRISLAAVIASIPMLLLDQLLNGLLSAIIGTLIYVVVYLNLLFVTKGYDRSVGYLLKQIRPKLPQYCHSYLSWAIKRLVS</sequence>
<feature type="transmembrane region" description="Helical" evidence="6">
    <location>
        <begin position="114"/>
        <end position="133"/>
    </location>
</feature>
<evidence type="ECO:0000256" key="3">
    <source>
        <dbReference type="ARBA" id="ARBA00022692"/>
    </source>
</evidence>
<dbReference type="Pfam" id="PF01943">
    <property type="entry name" value="Polysacc_synt"/>
    <property type="match status" value="1"/>
</dbReference>
<organism evidence="7 8">
    <name type="scientific">Thalassotalea castellviae</name>
    <dbReference type="NCBI Taxonomy" id="3075612"/>
    <lineage>
        <taxon>Bacteria</taxon>
        <taxon>Pseudomonadati</taxon>
        <taxon>Pseudomonadota</taxon>
        <taxon>Gammaproteobacteria</taxon>
        <taxon>Alteromonadales</taxon>
        <taxon>Colwelliaceae</taxon>
        <taxon>Thalassotalea</taxon>
    </lineage>
</organism>
<feature type="transmembrane region" description="Helical" evidence="6">
    <location>
        <begin position="296"/>
        <end position="320"/>
    </location>
</feature>
<protein>
    <submittedName>
        <fullName evidence="7">Oligosaccharide flippase family protein</fullName>
    </submittedName>
</protein>
<evidence type="ECO:0000313" key="8">
    <source>
        <dbReference type="Proteomes" id="UP001266357"/>
    </source>
</evidence>
<evidence type="ECO:0000256" key="5">
    <source>
        <dbReference type="ARBA" id="ARBA00023136"/>
    </source>
</evidence>
<name>A0ABU3A0U9_9GAMM</name>
<keyword evidence="4 6" id="KW-1133">Transmembrane helix</keyword>
<feature type="transmembrane region" description="Helical" evidence="6">
    <location>
        <begin position="251"/>
        <end position="269"/>
    </location>
</feature>
<evidence type="ECO:0000256" key="2">
    <source>
        <dbReference type="ARBA" id="ARBA00022475"/>
    </source>
</evidence>
<feature type="transmembrane region" description="Helical" evidence="6">
    <location>
        <begin position="388"/>
        <end position="406"/>
    </location>
</feature>
<feature type="transmembrane region" description="Helical" evidence="6">
    <location>
        <begin position="442"/>
        <end position="463"/>
    </location>
</feature>
<dbReference type="EMBL" id="JAVRIF010000004">
    <property type="protein sequence ID" value="MDT0603805.1"/>
    <property type="molecule type" value="Genomic_DNA"/>
</dbReference>
<evidence type="ECO:0000256" key="6">
    <source>
        <dbReference type="SAM" id="Phobius"/>
    </source>
</evidence>
<keyword evidence="2" id="KW-1003">Cell membrane</keyword>
<feature type="transmembrane region" description="Helical" evidence="6">
    <location>
        <begin position="365"/>
        <end position="382"/>
    </location>
</feature>
<accession>A0ABU3A0U9</accession>
<feature type="transmembrane region" description="Helical" evidence="6">
    <location>
        <begin position="326"/>
        <end position="344"/>
    </location>
</feature>
<feature type="transmembrane region" description="Helical" evidence="6">
    <location>
        <begin position="90"/>
        <end position="108"/>
    </location>
</feature>
<reference evidence="7 8" key="1">
    <citation type="submission" date="2023-09" db="EMBL/GenBank/DDBJ databases">
        <authorList>
            <person name="Rey-Velasco X."/>
        </authorList>
    </citation>
    <scope>NUCLEOTIDE SEQUENCE [LARGE SCALE GENOMIC DNA]</scope>
    <source>
        <strain evidence="7 8">W431</strain>
    </source>
</reference>